<keyword evidence="3" id="KW-0804">Transcription</keyword>
<dbReference type="Proteomes" id="UP000298340">
    <property type="component" value="Unassembled WGS sequence"/>
</dbReference>
<evidence type="ECO:0000256" key="1">
    <source>
        <dbReference type="ARBA" id="ARBA00023015"/>
    </source>
</evidence>
<comment type="caution">
    <text evidence="5">The sequence shown here is derived from an EMBL/GenBank/DDBJ whole genome shotgun (WGS) entry which is preliminary data.</text>
</comment>
<evidence type="ECO:0000313" key="6">
    <source>
        <dbReference type="Proteomes" id="UP000298340"/>
    </source>
</evidence>
<sequence length="84" mass="9860">SYLSKIINFYKGKNFSQYINDMRIIYAITKIKSDKKFRMYTIKAISEEVGFSNSESFAKAFYNNTGLQPSYFIKKIEENESQTV</sequence>
<dbReference type="Gene3D" id="1.10.10.60">
    <property type="entry name" value="Homeodomain-like"/>
    <property type="match status" value="1"/>
</dbReference>
<name>A0A4Y7U4I1_9FLAO</name>
<dbReference type="InterPro" id="IPR009057">
    <property type="entry name" value="Homeodomain-like_sf"/>
</dbReference>
<evidence type="ECO:0000256" key="2">
    <source>
        <dbReference type="ARBA" id="ARBA00023125"/>
    </source>
</evidence>
<gene>
    <name evidence="5" type="ORF">D0809_26045</name>
</gene>
<dbReference type="GO" id="GO:0043565">
    <property type="term" value="F:sequence-specific DNA binding"/>
    <property type="evidence" value="ECO:0007669"/>
    <property type="project" value="InterPro"/>
</dbReference>
<keyword evidence="2" id="KW-0238">DNA-binding</keyword>
<dbReference type="AlphaFoldDB" id="A0A4Y7U4I1"/>
<dbReference type="InterPro" id="IPR018060">
    <property type="entry name" value="HTH_AraC"/>
</dbReference>
<dbReference type="Pfam" id="PF12833">
    <property type="entry name" value="HTH_18"/>
    <property type="match status" value="1"/>
</dbReference>
<dbReference type="PANTHER" id="PTHR43280:SF34">
    <property type="entry name" value="ARAC-FAMILY TRANSCRIPTIONAL REGULATOR"/>
    <property type="match status" value="1"/>
</dbReference>
<feature type="non-terminal residue" evidence="5">
    <location>
        <position position="1"/>
    </location>
</feature>
<dbReference type="PROSITE" id="PS01124">
    <property type="entry name" value="HTH_ARAC_FAMILY_2"/>
    <property type="match status" value="1"/>
</dbReference>
<protein>
    <submittedName>
        <fullName evidence="5">AraC family transcriptional regulator</fullName>
    </submittedName>
</protein>
<evidence type="ECO:0000256" key="3">
    <source>
        <dbReference type="ARBA" id="ARBA00023163"/>
    </source>
</evidence>
<evidence type="ECO:0000259" key="4">
    <source>
        <dbReference type="PROSITE" id="PS01124"/>
    </source>
</evidence>
<organism evidence="5 6">
    <name type="scientific">Flavobacterium circumlabens</name>
    <dbReference type="NCBI Taxonomy" id="2133765"/>
    <lineage>
        <taxon>Bacteria</taxon>
        <taxon>Pseudomonadati</taxon>
        <taxon>Bacteroidota</taxon>
        <taxon>Flavobacteriia</taxon>
        <taxon>Flavobacteriales</taxon>
        <taxon>Flavobacteriaceae</taxon>
        <taxon>Flavobacterium</taxon>
    </lineage>
</organism>
<dbReference type="SMART" id="SM00342">
    <property type="entry name" value="HTH_ARAC"/>
    <property type="match status" value="1"/>
</dbReference>
<reference evidence="5 6" key="1">
    <citation type="journal article" date="2018" name="Syst. Appl. Microbiol.">
        <title>Flavobacterium circumlabens sp. nov. and Flavobacterium cupreum sp. nov., two psychrotrophic species isolated from Antarctic environmental samples.</title>
        <authorList>
            <person name="Kralova S."/>
            <person name="Busse H.J."/>
            <person name="Svec P."/>
            <person name="Maslanova I."/>
            <person name="Stankova E."/>
            <person name="Bartak M."/>
            <person name="Sedlacek I."/>
        </authorList>
    </citation>
    <scope>NUCLEOTIDE SEQUENCE [LARGE SCALE GENOMIC DNA]</scope>
    <source>
        <strain evidence="5 6">CCM 8828</strain>
    </source>
</reference>
<accession>A0A4Y7U4I1</accession>
<dbReference type="SUPFAM" id="SSF46689">
    <property type="entry name" value="Homeodomain-like"/>
    <property type="match status" value="1"/>
</dbReference>
<dbReference type="PANTHER" id="PTHR43280">
    <property type="entry name" value="ARAC-FAMILY TRANSCRIPTIONAL REGULATOR"/>
    <property type="match status" value="1"/>
</dbReference>
<feature type="domain" description="HTH araC/xylS-type" evidence="4">
    <location>
        <begin position="1"/>
        <end position="75"/>
    </location>
</feature>
<dbReference type="RefSeq" id="WP_134092369.1">
    <property type="nucleotide sequence ID" value="NZ_QWDN01000325.1"/>
</dbReference>
<proteinExistence type="predicted"/>
<dbReference type="GO" id="GO:0003700">
    <property type="term" value="F:DNA-binding transcription factor activity"/>
    <property type="evidence" value="ECO:0007669"/>
    <property type="project" value="InterPro"/>
</dbReference>
<evidence type="ECO:0000313" key="5">
    <source>
        <dbReference type="EMBL" id="TEB41336.1"/>
    </source>
</evidence>
<keyword evidence="1" id="KW-0805">Transcription regulation</keyword>
<dbReference type="EMBL" id="QWDN01000325">
    <property type="protein sequence ID" value="TEB41336.1"/>
    <property type="molecule type" value="Genomic_DNA"/>
</dbReference>